<evidence type="ECO:0000313" key="17">
    <source>
        <dbReference type="Proteomes" id="UP000240419"/>
    </source>
</evidence>
<proteinExistence type="predicted"/>
<dbReference type="InterPro" id="IPR049900">
    <property type="entry name" value="PKS_mFAS_DH"/>
</dbReference>
<dbReference type="SMART" id="SM00822">
    <property type="entry name" value="PKS_KR"/>
    <property type="match status" value="2"/>
</dbReference>
<feature type="region of interest" description="Disordered" evidence="12">
    <location>
        <begin position="2118"/>
        <end position="2144"/>
    </location>
</feature>
<dbReference type="GO" id="GO:0006633">
    <property type="term" value="P:fatty acid biosynthetic process"/>
    <property type="evidence" value="ECO:0007669"/>
    <property type="project" value="InterPro"/>
</dbReference>
<evidence type="ECO:0000313" key="16">
    <source>
        <dbReference type="EMBL" id="PSJ93477.1"/>
    </source>
</evidence>
<feature type="coiled-coil region" evidence="11">
    <location>
        <begin position="2729"/>
        <end position="2787"/>
    </location>
</feature>
<dbReference type="GO" id="GO:0031177">
    <property type="term" value="F:phosphopantetheine binding"/>
    <property type="evidence" value="ECO:0007669"/>
    <property type="project" value="InterPro"/>
</dbReference>
<dbReference type="Gene3D" id="1.10.1240.100">
    <property type="match status" value="1"/>
</dbReference>
<dbReference type="Gene3D" id="3.40.50.720">
    <property type="entry name" value="NAD(P)-binding Rossmann-like Domain"/>
    <property type="match status" value="2"/>
</dbReference>
<name>A0A2P7V2P5_9BACL</name>
<protein>
    <submittedName>
        <fullName evidence="16">Polyketide synthase</fullName>
    </submittedName>
</protein>
<dbReference type="Pfam" id="PF00109">
    <property type="entry name" value="ketoacyl-synt"/>
    <property type="match status" value="2"/>
</dbReference>
<feature type="region of interest" description="N-terminal hotdog fold" evidence="10">
    <location>
        <begin position="1"/>
        <end position="114"/>
    </location>
</feature>
<evidence type="ECO:0000256" key="7">
    <source>
        <dbReference type="ARBA" id="ARBA00022679"/>
    </source>
</evidence>
<dbReference type="InterPro" id="IPR016039">
    <property type="entry name" value="Thiolase-like"/>
</dbReference>
<dbReference type="InterPro" id="IPR020807">
    <property type="entry name" value="PKS_DH"/>
</dbReference>
<evidence type="ECO:0000256" key="4">
    <source>
        <dbReference type="ARBA" id="ARBA00022450"/>
    </source>
</evidence>
<comment type="pathway">
    <text evidence="3">Antibiotic biosynthesis; bacillaene biosynthesis.</text>
</comment>
<feature type="domain" description="Carrier" evidence="13">
    <location>
        <begin position="915"/>
        <end position="992"/>
    </location>
</feature>
<dbReference type="PANTHER" id="PTHR43775:SF37">
    <property type="entry name" value="SI:DKEY-61P9.11"/>
    <property type="match status" value="1"/>
</dbReference>
<dbReference type="Pfam" id="PF14765">
    <property type="entry name" value="PS-DH"/>
    <property type="match status" value="2"/>
</dbReference>
<feature type="domain" description="PKS/mFAS DH" evidence="15">
    <location>
        <begin position="2897"/>
        <end position="3189"/>
    </location>
</feature>
<dbReference type="Pfam" id="PF21089">
    <property type="entry name" value="PKS_DH_N"/>
    <property type="match status" value="3"/>
</dbReference>
<feature type="region of interest" description="N-terminal hotdog fold" evidence="10">
    <location>
        <begin position="2897"/>
        <end position="3023"/>
    </location>
</feature>
<evidence type="ECO:0000256" key="9">
    <source>
        <dbReference type="ARBA" id="ARBA00023268"/>
    </source>
</evidence>
<dbReference type="OrthoDB" id="2897140at2"/>
<feature type="region of interest" description="C-terminal hotdog fold" evidence="10">
    <location>
        <begin position="3037"/>
        <end position="3189"/>
    </location>
</feature>
<evidence type="ECO:0000256" key="2">
    <source>
        <dbReference type="ARBA" id="ARBA00004496"/>
    </source>
</evidence>
<dbReference type="SMART" id="SM00823">
    <property type="entry name" value="PKS_PP"/>
    <property type="match status" value="3"/>
</dbReference>
<dbReference type="InterPro" id="IPR020806">
    <property type="entry name" value="PKS_PP-bd"/>
</dbReference>
<dbReference type="InterPro" id="IPR018201">
    <property type="entry name" value="Ketoacyl_synth_AS"/>
</dbReference>
<dbReference type="InterPro" id="IPR020841">
    <property type="entry name" value="PKS_Beta-ketoAc_synthase_dom"/>
</dbReference>
<feature type="domain" description="Carrier" evidence="13">
    <location>
        <begin position="3699"/>
        <end position="3776"/>
    </location>
</feature>
<dbReference type="RefSeq" id="WP_106840167.1">
    <property type="nucleotide sequence ID" value="NZ_JBCNIW010000002.1"/>
</dbReference>
<dbReference type="GO" id="GO:0004315">
    <property type="term" value="F:3-oxoacyl-[acyl-carrier-protein] synthase activity"/>
    <property type="evidence" value="ECO:0007669"/>
    <property type="project" value="InterPro"/>
</dbReference>
<dbReference type="SMART" id="SM00825">
    <property type="entry name" value="PKS_KS"/>
    <property type="match status" value="2"/>
</dbReference>
<dbReference type="InterPro" id="IPR036291">
    <property type="entry name" value="NAD(P)-bd_dom_sf"/>
</dbReference>
<dbReference type="InterPro" id="IPR050091">
    <property type="entry name" value="PKS_NRPS_Biosynth_Enz"/>
</dbReference>
<dbReference type="InterPro" id="IPR013968">
    <property type="entry name" value="PKS_KR"/>
</dbReference>
<evidence type="ECO:0000256" key="5">
    <source>
        <dbReference type="ARBA" id="ARBA00022490"/>
    </source>
</evidence>
<keyword evidence="17" id="KW-1185">Reference proteome</keyword>
<dbReference type="Proteomes" id="UP000240419">
    <property type="component" value="Unassembled WGS sequence"/>
</dbReference>
<dbReference type="InterPro" id="IPR057326">
    <property type="entry name" value="KR_dom"/>
</dbReference>
<feature type="domain" description="Carrier" evidence="13">
    <location>
        <begin position="2151"/>
        <end position="2224"/>
    </location>
</feature>
<dbReference type="GO" id="GO:0071770">
    <property type="term" value="P:DIM/DIP cell wall layer assembly"/>
    <property type="evidence" value="ECO:0007669"/>
    <property type="project" value="TreeGrafter"/>
</dbReference>
<dbReference type="InterPro" id="IPR013217">
    <property type="entry name" value="Methyltransf_12"/>
</dbReference>
<keyword evidence="11" id="KW-0175">Coiled coil</keyword>
<feature type="domain" description="PKS/mFAS DH" evidence="15">
    <location>
        <begin position="1146"/>
        <end position="1442"/>
    </location>
</feature>
<evidence type="ECO:0000256" key="10">
    <source>
        <dbReference type="PROSITE-ProRule" id="PRU01363"/>
    </source>
</evidence>
<dbReference type="Pfam" id="PF08659">
    <property type="entry name" value="KR"/>
    <property type="match status" value="2"/>
</dbReference>
<feature type="domain" description="PKS/mFAS DH" evidence="15">
    <location>
        <begin position="1"/>
        <end position="276"/>
    </location>
</feature>
<evidence type="ECO:0000256" key="8">
    <source>
        <dbReference type="ARBA" id="ARBA00022737"/>
    </source>
</evidence>
<dbReference type="CDD" id="cd00833">
    <property type="entry name" value="PKS"/>
    <property type="match status" value="2"/>
</dbReference>
<dbReference type="InterPro" id="IPR014031">
    <property type="entry name" value="Ketoacyl_synth_C"/>
</dbReference>
<feature type="domain" description="Carrier" evidence="13">
    <location>
        <begin position="305"/>
        <end position="383"/>
    </location>
</feature>
<dbReference type="SUPFAM" id="SSF47336">
    <property type="entry name" value="ACP-like"/>
    <property type="match status" value="4"/>
</dbReference>
<dbReference type="InterPro" id="IPR014030">
    <property type="entry name" value="Ketoacyl_synth_N"/>
</dbReference>
<feature type="region of interest" description="C-terminal hotdog fold" evidence="10">
    <location>
        <begin position="129"/>
        <end position="276"/>
    </location>
</feature>
<dbReference type="Pfam" id="PF00550">
    <property type="entry name" value="PP-binding"/>
    <property type="match status" value="4"/>
</dbReference>
<organism evidence="16 17">
    <name type="scientific">Brevibacillus fortis</name>
    <dbReference type="NCBI Taxonomy" id="2126352"/>
    <lineage>
        <taxon>Bacteria</taxon>
        <taxon>Bacillati</taxon>
        <taxon>Bacillota</taxon>
        <taxon>Bacilli</taxon>
        <taxon>Bacillales</taxon>
        <taxon>Paenibacillaceae</taxon>
        <taxon>Brevibacillus</taxon>
    </lineage>
</organism>
<evidence type="ECO:0000259" key="13">
    <source>
        <dbReference type="PROSITE" id="PS50075"/>
    </source>
</evidence>
<feature type="domain" description="Ketosynthase family 3 (KS3)" evidence="14">
    <location>
        <begin position="2286"/>
        <end position="2705"/>
    </location>
</feature>
<dbReference type="Pfam" id="PF16197">
    <property type="entry name" value="KAsynt_C_assoc"/>
    <property type="match status" value="1"/>
</dbReference>
<dbReference type="SUPFAM" id="SSF53901">
    <property type="entry name" value="Thiolase-like"/>
    <property type="match status" value="2"/>
</dbReference>
<dbReference type="PROSITE" id="PS52019">
    <property type="entry name" value="PKS_MFAS_DH"/>
    <property type="match status" value="3"/>
</dbReference>
<dbReference type="Gene3D" id="1.10.1200.10">
    <property type="entry name" value="ACP-like"/>
    <property type="match status" value="3"/>
</dbReference>
<dbReference type="SMART" id="SM01294">
    <property type="entry name" value="PKS_PP_betabranch"/>
    <property type="match status" value="1"/>
</dbReference>
<comment type="subcellular location">
    <subcellularLocation>
        <location evidence="2">Cytoplasm</location>
    </subcellularLocation>
</comment>
<comment type="caution">
    <text evidence="16">The sequence shown here is derived from an EMBL/GenBank/DDBJ whole genome shotgun (WGS) entry which is preliminary data.</text>
</comment>
<dbReference type="PROSITE" id="PS52004">
    <property type="entry name" value="KS3_2"/>
    <property type="match status" value="2"/>
</dbReference>
<keyword evidence="9" id="KW-0511">Multifunctional enzyme</keyword>
<dbReference type="InterPro" id="IPR049552">
    <property type="entry name" value="PKS_DH_N"/>
</dbReference>
<dbReference type="PROSITE" id="PS00606">
    <property type="entry name" value="KS3_1"/>
    <property type="match status" value="1"/>
</dbReference>
<evidence type="ECO:0000256" key="3">
    <source>
        <dbReference type="ARBA" id="ARBA00004789"/>
    </source>
</evidence>
<keyword evidence="5" id="KW-0963">Cytoplasm</keyword>
<dbReference type="InterPro" id="IPR036736">
    <property type="entry name" value="ACP-like_sf"/>
</dbReference>
<comment type="function">
    <text evidence="1">Involved in some intermediate steps for the synthesis of the antibiotic polyketide bacillaene which is involved in secondary metabolism.</text>
</comment>
<evidence type="ECO:0000256" key="6">
    <source>
        <dbReference type="ARBA" id="ARBA00022553"/>
    </source>
</evidence>
<comment type="caution">
    <text evidence="10">Lacks conserved residue(s) required for the propagation of feature annotation.</text>
</comment>
<evidence type="ECO:0000256" key="12">
    <source>
        <dbReference type="SAM" id="MobiDB-lite"/>
    </source>
</evidence>
<dbReference type="Gene3D" id="3.30.70.3290">
    <property type="match status" value="1"/>
</dbReference>
<dbReference type="SUPFAM" id="SSF53335">
    <property type="entry name" value="S-adenosyl-L-methionine-dependent methyltransferases"/>
    <property type="match status" value="1"/>
</dbReference>
<dbReference type="InterPro" id="IPR032821">
    <property type="entry name" value="PKS_assoc"/>
</dbReference>
<accession>A0A2P7V2P5</accession>
<dbReference type="Pfam" id="PF08242">
    <property type="entry name" value="Methyltransf_12"/>
    <property type="match status" value="1"/>
</dbReference>
<dbReference type="InterPro" id="IPR049551">
    <property type="entry name" value="PKS_DH_C"/>
</dbReference>
<dbReference type="InterPro" id="IPR029063">
    <property type="entry name" value="SAM-dependent_MTases_sf"/>
</dbReference>
<feature type="region of interest" description="C-terminal hotdog fold" evidence="10">
    <location>
        <begin position="1286"/>
        <end position="1442"/>
    </location>
</feature>
<keyword evidence="6" id="KW-0597">Phosphoprotein</keyword>
<dbReference type="InterPro" id="IPR042104">
    <property type="entry name" value="PKS_dehydratase_sf"/>
</dbReference>
<dbReference type="Gene3D" id="3.40.47.10">
    <property type="match status" value="2"/>
</dbReference>
<keyword evidence="4" id="KW-0596">Phosphopantetheine</keyword>
<dbReference type="SUPFAM" id="SSF51735">
    <property type="entry name" value="NAD(P)-binding Rossmann-fold domains"/>
    <property type="match status" value="4"/>
</dbReference>
<evidence type="ECO:0000256" key="1">
    <source>
        <dbReference type="ARBA" id="ARBA00003299"/>
    </source>
</evidence>
<dbReference type="InterPro" id="IPR009081">
    <property type="entry name" value="PP-bd_ACP"/>
</dbReference>
<dbReference type="GO" id="GO:0004312">
    <property type="term" value="F:fatty acid synthase activity"/>
    <property type="evidence" value="ECO:0007669"/>
    <property type="project" value="TreeGrafter"/>
</dbReference>
<dbReference type="Pfam" id="PF22336">
    <property type="entry name" value="RhiE-like_linker"/>
    <property type="match status" value="2"/>
</dbReference>
<dbReference type="Gene3D" id="3.40.50.150">
    <property type="entry name" value="Vaccinia Virus protein VP39"/>
    <property type="match status" value="1"/>
</dbReference>
<feature type="compositionally biased region" description="Polar residues" evidence="12">
    <location>
        <begin position="2122"/>
        <end position="2131"/>
    </location>
</feature>
<feature type="active site" description="Proton acceptor; for dehydratase activity" evidence="10">
    <location>
        <position position="17"/>
    </location>
</feature>
<evidence type="ECO:0000259" key="15">
    <source>
        <dbReference type="PROSITE" id="PS52019"/>
    </source>
</evidence>
<dbReference type="InterPro" id="IPR054514">
    <property type="entry name" value="RhiE-like_linker"/>
</dbReference>
<feature type="active site" description="Proton donor; for dehydratase activity" evidence="10">
    <location>
        <position position="1348"/>
    </location>
</feature>
<gene>
    <name evidence="16" type="ORF">C7R93_18325</name>
</gene>
<dbReference type="Gene3D" id="3.10.129.110">
    <property type="entry name" value="Polyketide synthase dehydratase"/>
    <property type="match status" value="3"/>
</dbReference>
<dbReference type="PROSITE" id="PS50075">
    <property type="entry name" value="CARRIER"/>
    <property type="match status" value="4"/>
</dbReference>
<feature type="domain" description="Ketosynthase family 3 (KS3)" evidence="14">
    <location>
        <begin position="420"/>
        <end position="857"/>
    </location>
</feature>
<keyword evidence="8" id="KW-0677">Repeat</keyword>
<dbReference type="GO" id="GO:0005886">
    <property type="term" value="C:plasma membrane"/>
    <property type="evidence" value="ECO:0007669"/>
    <property type="project" value="TreeGrafter"/>
</dbReference>
<feature type="region of interest" description="N-terminal hotdog fold" evidence="10">
    <location>
        <begin position="1146"/>
        <end position="1272"/>
    </location>
</feature>
<dbReference type="PANTHER" id="PTHR43775">
    <property type="entry name" value="FATTY ACID SYNTHASE"/>
    <property type="match status" value="1"/>
</dbReference>
<sequence>MHDQLLITINHPILKNHKAHGQELLPGLAHIDLLYQMFRENGHDYSELELRNLTIYHPIMVGQDYDVWLSIQCLEVKAGQWQIRMEGQTQRNGILESEKKLYVTAEMHRHASTQFDETLDLLMIEQAANKKVHLHDVYEQCRRQELVHTGFMKAEGTIYETDSAAVMEISLGKHALPSAEGFMFHPTLIDGSAIGSMVLFTSVVQEEQRLFLPLFYESFRASALLQQHCFTRVQTSSIQRKNELMYMTMEFFDRTGRKIAHLQNFAGKLVRDPGLINPNKKEAPQLRADIQPAKQTVSLSNVPQSALVNRVQTFLQQLLGDRLQAPAALIDTQIGYYEMGLNSPGLLKVVKAVETKVGTVLSPILLFEYTNIAELAAYLAENYASAFNGLDLMKQEGRQELPQPETVLNSASENQAANTNEEIAIIGMAGRYPEARNLHEFWMNLKEGKDCIREVPKSRWDWQQFGELKSPSGKQISKWGGFIEDPDCFDSPFFRISPREAETMDPQERLFLETCWEAMEDAGYTPKTIVPPRGSSNRRQVGVFVGVMHKDYSLIGAEAMSRGEMFPLSLNYAPIANRVSYFCNFHGPSMAIDTVCSSSLTAVHLALESIKRGECEVALAGGVNLSLHPGKYLSYGMMDMHSSDGYCHTFGKDGDGYVSGEGVGTVVLKPLRKAIEDRDHIYAVIKGSSVNHVGSVSGPSVPSPVAQAEVITACLEKSGVDARTISYVEAHGTGTSLGDPIEIQGLVKAFRQSTEDQQFCSIGSVKSNIGHAESAAGISGLQKAVLQLHHKTLVASLHSKEVNPFIDFAQSPFYVQQRTEEWKSVFMENGQEVSRLRRAGVSSFGASGSNAHVILEEYIPAETMPKAQANNPVIIPLSAKNKERLQVYARKIADFLKGASSDHRPQPSKGEKRKQLQEMLEKKLRTILSSIIHVGENIIEIEQEWHEYGVDLVQITQLKQKMEEELQIQLDIKEFDQSSSIASVIAYLMVSHQDDVEEQSFADQARQIDLENVAYTLQVGREGMKERVAFVVKGIPELIEKLEAYAKGENTIDNCWEGQLKPNNESFGFISDDQSWISEGNVRKIAELWVTGYEMDWEQLYLNSRPRRVPLPTYPFAKNRYWIPESKNKSVSGKTAASLTIEAAIHPLLQRNTSDFSEQRFSSTFTGQEFFLTDHVVKNQRILPGVAYLEMARAAVEQATAALTEEQSRIQLKNVVWTRPIVVGDQPVQVHIGLVPEENGEITFEIYSELEAMDAEPVVHSQGSVMLHSITERHVLNLPALQVECGQREFSSEQCYSIFHSIGMDYGSAHQGIDILYVGKSQVLAKLSLPASVSEIENPFVLHPSLMDSALQASIGLMMGGEDTLSADGPSSRKPSLPFAMEEVEIHGKCTSSMWAYVRYSANSSVDDKVQKLDIDLCDEQGTVCVRMKGYSMRVLEDGKQASHVSSSRASSVISLEPPVGNLMLSAVWDLTPVEKGQHSPAADEQVVIVGGNEENWSAIQQYYPRAQRLTIEADNTIEEIAQRLEELGSVDHMVWIAPFEVIDSLADHRLIEGQDQGVILCFRTIKALLHLGYGSKELGWSVITVQSQPIRKTDVVNPCHASIHGLIGSMAKEYPNWKIRLVDVEAECEWPLDDMLTLPRDRQGRPWVYRQGEWYRQQLLAIDHPPIDQTRLKQGGIYLVIGGAGGIGEAWTEYMIRTYQAQIVWIGRRQKNEEIQAKIDRLAAFGPAPEYITADATQKSALQQAYEQIKQTYTRIDGVVHSAMVLVEESLEMMQEEGFRAVLSSKVDVSVNMGVVFEKEPLDFVLFFSSLMAVTKAPKQSNYAAGCTFKDAYAHQLTQVWPSAVKVINWGYWSSGQVEESHQEMVETYRRLEQIGIGLIQPPEAMQAIETLLAGAMDQMAVMKITKPIVIEGMKEEEWVDVHSERYPSMLQLSAHENEGLADVAASFIKERLKQDQSARMRILEIGAGTETTSASILQKLHVYQECIEEYCYTGCSREIVMRGEKQFAANDSFMSFQVFDPEAAFGAQGLNAGEYDLIITADKLHTAQHIRQALRNYKNLLKRNGLLLVKEMSDQNVAKGLSLPLEAWQKVLRDEGYRVVSYPQLMIAESDGVVRKSKQQQKSTGTSASALPVPPATDRGTGTEDLLREKSIAYFKQLVGETLKIPFDQIDSSAALEEYGIDSIMIVQMTNVLRKKLHAISTTLFFEYQTIDALVEHFMTTQTDELLALVGIEEQQPVQKQITNSGASAKPTREQAAPTIRKSKSRRFLPVHDTEAEKPIASSRQDVAIIGLSGRYPQAEDVWEFWSHLQEGKNCITEVPKDRWNWQEFFSEEKGKRGYMYTKWGGFIEDIDKFDPLFFQISPNEAEQMDPQERLFLETAYASMEDAGYTPSTLGESRKIGVFVGVMNGNYQAGTSYWSIANRLSYLFNFQGPSLAVDTACSSSLTAIHLALESLYSGTSECAIAGGVNLIVDPFHYIRLSGATMLSAGDSCKSFGDQADGFVDGEGVGAIVLKPLQKAIADGDHIYGVIKGSMLNSGGKTNGYTVPNPIAQSQVIDEALQRAGVDARAVSYIEAHGTGTALGDPIEIAGLTRAFGQYTKDKQFCSIGSAKSNIGHTESAAGIAGLTKILLQMKYGQIAPSLHAEVMNPNIDFSQTPFVVQQELAEWKRPFIESNGVTKEYPRIAGLSSFGAGGANVHIVIEEYLETDRQPQSSIQPQHPKVIVLSAKNEERLFAQVNRLLKAVKEESFTDAHLADIAYTLQVGREALEERLAVIVRSVNELEEKLTHFAEGADNIAELYRGRVKRNHDTVALFADEDMKQTVETWMAKGKYAKLMNLWVQGVSFDWNKLYSDDKPRRVSLPTYPFARERYWIDVQKPKVTGRAEESSVRGDILHPLLHKNTSDLYELRYSSRFTGQESFLADHLGNEQRLFPITAYLEMARAAVEQAAGDREETLSGIRMTHVATDYPLVVGDDLVPIHLGIYPEDTGELAFEIYSESKEDDTRSVVHSQGMVEFTSLVDAPTLDLPAFQAESSEILTSLQCYELLKERGMNVHPNFRGIDQVYRTQGQVLVKLSLPSIAVETAGQFVLHPSLLESLLQSSPYLIKESTSSDIISSIQPEGSFTLEELEIFENHPVVMYALIRSSDDVQAENHTRKIDIDLCDETGRIGVRMKGFSVGIEKLGVTVSETQETATSTPPLMGTTMLTPVWNAVSLEKGEIIPATSDQVVIVCADEKDRSRLQRHYPQATVLLLQSEDSIEVIARKLEEQGVIDHILWVAPDSPVESVKEETLMTWQERGVIHVFRLIKALLALGYHTRDLGWTIITVQAQAVYKKDNVHPTHASIHGLIGSMAKEYPNWKVRLVDLEAHVDWPLGDVFAIPTDAHGNAWAYRGQAWHRQQLMPVQSPSINQTVYKQQGVYVVIGGAGGIGQAWSEYMIGTYQAQVIWIGRRKKDESIQNKIVQLATLGPSPLYIEADATDRESLQSAYEEIKKRYGKINGVIHSAIVLLDRSLANMDETTFRAGLVPKVEVSVRMSQVFGEEPLDFVLFFSSINSFTKSPGQSNYASGCAFKDAFAHQLAEEWTCAVKVMNWGYWGSVGIVASKGYQERMAQIGIGSIEPSEGMEALEALLAGPMNQLALMKTTKPLDMEGIHTSESVAVVSERISSSMASIKNKLKVKKMPKAAYFASESDTDTDSLFDKVQAAIIQLASQILKVEREEIDTDIELQEYGFDPVKLTELSSKINQKYKLELTPTVMTDYPTLKHIAEYVVDTTLKNQSASEQKERVQYV</sequence>
<feature type="active site" description="Proton acceptor; for dehydratase activity" evidence="10">
    <location>
        <position position="1175"/>
    </location>
</feature>
<evidence type="ECO:0000256" key="11">
    <source>
        <dbReference type="SAM" id="Coils"/>
    </source>
</evidence>
<feature type="active site" description="Proton donor; for dehydratase activity" evidence="10">
    <location>
        <position position="190"/>
    </location>
</feature>
<dbReference type="GO" id="GO:0005737">
    <property type="term" value="C:cytoplasm"/>
    <property type="evidence" value="ECO:0007669"/>
    <property type="project" value="UniProtKB-SubCell"/>
</dbReference>
<dbReference type="SMART" id="SM00826">
    <property type="entry name" value="PKS_DH"/>
    <property type="match status" value="2"/>
</dbReference>
<evidence type="ECO:0000259" key="14">
    <source>
        <dbReference type="PROSITE" id="PS52004"/>
    </source>
</evidence>
<dbReference type="EMBL" id="PXZM01000029">
    <property type="protein sequence ID" value="PSJ93477.1"/>
    <property type="molecule type" value="Genomic_DNA"/>
</dbReference>
<dbReference type="Pfam" id="PF02801">
    <property type="entry name" value="Ketoacyl-synt_C"/>
    <property type="match status" value="2"/>
</dbReference>
<reference evidence="16 17" key="1">
    <citation type="submission" date="2018-03" db="EMBL/GenBank/DDBJ databases">
        <title>Brevisbacillus phylogenomics.</title>
        <authorList>
            <person name="Dunlap C."/>
        </authorList>
    </citation>
    <scope>NUCLEOTIDE SEQUENCE [LARGE SCALE GENOMIC DNA]</scope>
    <source>
        <strain evidence="16 17">NRRL NRS-1210</strain>
    </source>
</reference>
<keyword evidence="7" id="KW-0808">Transferase</keyword>
<dbReference type="CDD" id="cd08953">
    <property type="entry name" value="KR_2_SDR_x"/>
    <property type="match status" value="2"/>
</dbReference>
<dbReference type="FunFam" id="3.40.47.10:FF:000019">
    <property type="entry name" value="Polyketide synthase type I"/>
    <property type="match status" value="2"/>
</dbReference>